<protein>
    <submittedName>
        <fullName evidence="4">Uncharacterized protein</fullName>
    </submittedName>
</protein>
<dbReference type="InterPro" id="IPR056024">
    <property type="entry name" value="DUF7605"/>
</dbReference>
<gene>
    <name evidence="4" type="ORF">QBC46DRAFT_425817</name>
</gene>
<dbReference type="Gene3D" id="3.40.50.300">
    <property type="entry name" value="P-loop containing nucleotide triphosphate hydrolases"/>
    <property type="match status" value="1"/>
</dbReference>
<dbReference type="Proteomes" id="UP001303473">
    <property type="component" value="Unassembled WGS sequence"/>
</dbReference>
<feature type="domain" description="DUF7605" evidence="3">
    <location>
        <begin position="606"/>
        <end position="788"/>
    </location>
</feature>
<dbReference type="PANTHER" id="PTHR36681">
    <property type="entry name" value="NUCLEAR GTPASE, GERMINAL CENTER-ASSOCIATED, TANDEM DUPLICATE 3"/>
    <property type="match status" value="1"/>
</dbReference>
<name>A0AAN6NBF1_9PEZI</name>
<accession>A0AAN6NBF1</accession>
<feature type="compositionally biased region" description="Acidic residues" evidence="1">
    <location>
        <begin position="909"/>
        <end position="938"/>
    </location>
</feature>
<feature type="domain" description="Dynamin N-terminal" evidence="2">
    <location>
        <begin position="71"/>
        <end position="334"/>
    </location>
</feature>
<feature type="compositionally biased region" description="Acidic residues" evidence="1">
    <location>
        <begin position="882"/>
        <end position="893"/>
    </location>
</feature>
<dbReference type="Pfam" id="PF24564">
    <property type="entry name" value="DUF7605"/>
    <property type="match status" value="1"/>
</dbReference>
<evidence type="ECO:0000313" key="5">
    <source>
        <dbReference type="Proteomes" id="UP001303473"/>
    </source>
</evidence>
<evidence type="ECO:0000313" key="4">
    <source>
        <dbReference type="EMBL" id="KAK3942670.1"/>
    </source>
</evidence>
<organism evidence="4 5">
    <name type="scientific">Diplogelasinospora grovesii</name>
    <dbReference type="NCBI Taxonomy" id="303347"/>
    <lineage>
        <taxon>Eukaryota</taxon>
        <taxon>Fungi</taxon>
        <taxon>Dikarya</taxon>
        <taxon>Ascomycota</taxon>
        <taxon>Pezizomycotina</taxon>
        <taxon>Sordariomycetes</taxon>
        <taxon>Sordariomycetidae</taxon>
        <taxon>Sordariales</taxon>
        <taxon>Diplogelasinosporaceae</taxon>
        <taxon>Diplogelasinospora</taxon>
    </lineage>
</organism>
<dbReference type="SUPFAM" id="SSF52540">
    <property type="entry name" value="P-loop containing nucleoside triphosphate hydrolases"/>
    <property type="match status" value="1"/>
</dbReference>
<dbReference type="EMBL" id="MU853772">
    <property type="protein sequence ID" value="KAK3942670.1"/>
    <property type="molecule type" value="Genomic_DNA"/>
</dbReference>
<dbReference type="InterPro" id="IPR027417">
    <property type="entry name" value="P-loop_NTPase"/>
</dbReference>
<dbReference type="PANTHER" id="PTHR36681:SF3">
    <property type="entry name" value="NUCLEAR GTPASE, GERMINAL CENTER-ASSOCIATED, TANDEM DUPLICATE 3"/>
    <property type="match status" value="1"/>
</dbReference>
<evidence type="ECO:0000256" key="1">
    <source>
        <dbReference type="SAM" id="MobiDB-lite"/>
    </source>
</evidence>
<evidence type="ECO:0000259" key="2">
    <source>
        <dbReference type="Pfam" id="PF00350"/>
    </source>
</evidence>
<evidence type="ECO:0000259" key="3">
    <source>
        <dbReference type="Pfam" id="PF24564"/>
    </source>
</evidence>
<comment type="caution">
    <text evidence="4">The sequence shown here is derived from an EMBL/GenBank/DDBJ whole genome shotgun (WGS) entry which is preliminary data.</text>
</comment>
<feature type="region of interest" description="Disordered" evidence="1">
    <location>
        <begin position="882"/>
        <end position="946"/>
    </location>
</feature>
<dbReference type="InterPro" id="IPR045063">
    <property type="entry name" value="Dynamin_N"/>
</dbReference>
<dbReference type="Pfam" id="PF00350">
    <property type="entry name" value="Dynamin_N"/>
    <property type="match status" value="1"/>
</dbReference>
<proteinExistence type="predicted"/>
<sequence length="946" mass="108044">MPRSRIRIREEALDNARRQSTLLARTIAAAINSEDSEYLVSSQVLGGRHLRKWLEEVDALATESSTLEIAVGVAGVTGAGKTSLLSALLGFKDILPSNNAEAATATICKVSYNHSDDPALLYRAEVVFRSRDDVRAELDQFFQDIKDRDELINTAENAGDDESEEAAAARAKSIQDFNDNIEEAADRIRAVWGYTLGQVEKMSTNDLLNNTDPVARILSSTQELADSDQLRFSRTVKPYLDSTYTKMAITTRGAPRKMAIWPLIDHVDMFLKSDILKGGVVLVDLPGLSDISESRASIARRYYEKLAITVIVAPSVRAADERTALNLMTDNQELSMRMDGKFDSRSFCVVLSKIDDIDWSAAAMNEGRQAAIQQIQSLKRDLKNCASKRQAFVKQIRSLKLSKRKTGELIKKREMETQIRQYSKAKKACWRRGREGTKKLKELMGETAYLSIGARNAHLKSRIRDYLQHRHELFVQRTATPCNHDPAEIRVFPVSTKAYWSLDENDTSESVIGFPMAAYTGIPALARWIRDMTIPRRERHSNDECKTNKVRLSEDKVEQILDPTYEKLVKKLQHFSSKLHKQVTECDPLKRKSEALEHCIRHCSERVAAWKFKDLEKKESWMKVSHQTFLAILRRKGGPFLSGKSKGQRCRYNWMEDLAMVFKTQIAGQWMKEMHSNIPNLEQPARQQIDAIWEPTMRCLCDILEKQFPNQKEYLCKQSPTLSAIREELKTMIGNALVDLSTMSAQVHPEFTQHLRRKWEPAFKKAVEEKGGRGSLARRHKILCDHANEKGRSMYKEAIYDMEKQLKANMDKFPDTLQQAWSHGLERLRTQISLIIGNILEAENQEGADYQRAKTCKVILQEQVRGQRLQWVAVWGTTQEDVEMGEDSEDGMDDIPSTYKHAHDKDGDIWSDDEDDDDEDEDEDEKFDGDEIFDEMDWESLKTGTQ</sequence>
<keyword evidence="5" id="KW-1185">Reference proteome</keyword>
<reference evidence="5" key="1">
    <citation type="journal article" date="2023" name="Mol. Phylogenet. Evol.">
        <title>Genome-scale phylogeny and comparative genomics of the fungal order Sordariales.</title>
        <authorList>
            <person name="Hensen N."/>
            <person name="Bonometti L."/>
            <person name="Westerberg I."/>
            <person name="Brannstrom I.O."/>
            <person name="Guillou S."/>
            <person name="Cros-Aarteil S."/>
            <person name="Calhoun S."/>
            <person name="Haridas S."/>
            <person name="Kuo A."/>
            <person name="Mondo S."/>
            <person name="Pangilinan J."/>
            <person name="Riley R."/>
            <person name="LaButti K."/>
            <person name="Andreopoulos B."/>
            <person name="Lipzen A."/>
            <person name="Chen C."/>
            <person name="Yan M."/>
            <person name="Daum C."/>
            <person name="Ng V."/>
            <person name="Clum A."/>
            <person name="Steindorff A."/>
            <person name="Ohm R.A."/>
            <person name="Martin F."/>
            <person name="Silar P."/>
            <person name="Natvig D.O."/>
            <person name="Lalanne C."/>
            <person name="Gautier V."/>
            <person name="Ament-Velasquez S.L."/>
            <person name="Kruys A."/>
            <person name="Hutchinson M.I."/>
            <person name="Powell A.J."/>
            <person name="Barry K."/>
            <person name="Miller A.N."/>
            <person name="Grigoriev I.V."/>
            <person name="Debuchy R."/>
            <person name="Gladieux P."/>
            <person name="Hiltunen Thoren M."/>
            <person name="Johannesson H."/>
        </authorList>
    </citation>
    <scope>NUCLEOTIDE SEQUENCE [LARGE SCALE GENOMIC DNA]</scope>
    <source>
        <strain evidence="5">CBS 340.73</strain>
    </source>
</reference>
<dbReference type="AlphaFoldDB" id="A0AAN6NBF1"/>